<dbReference type="InterPro" id="IPR001251">
    <property type="entry name" value="CRAL-TRIO_dom"/>
</dbReference>
<dbReference type="PROSITE" id="PS50191">
    <property type="entry name" value="CRAL_TRIO"/>
    <property type="match status" value="1"/>
</dbReference>
<dbReference type="GO" id="GO:0045717">
    <property type="term" value="P:negative regulation of fatty acid biosynthetic process"/>
    <property type="evidence" value="ECO:0007669"/>
    <property type="project" value="EnsemblFungi"/>
</dbReference>
<dbReference type="GO" id="GO:0046488">
    <property type="term" value="P:phosphatidylinositol metabolic process"/>
    <property type="evidence" value="ECO:0007669"/>
    <property type="project" value="EnsemblFungi"/>
</dbReference>
<dbReference type="Pfam" id="PF03765">
    <property type="entry name" value="CRAL_TRIO_N"/>
    <property type="match status" value="1"/>
</dbReference>
<feature type="domain" description="CRAL-TRIO" evidence="1">
    <location>
        <begin position="160"/>
        <end position="319"/>
    </location>
</feature>
<dbReference type="Pfam" id="PF00650">
    <property type="entry name" value="CRAL_TRIO"/>
    <property type="match status" value="1"/>
</dbReference>
<dbReference type="SUPFAM" id="SSF52087">
    <property type="entry name" value="CRAL/TRIO domain"/>
    <property type="match status" value="1"/>
</dbReference>
<dbReference type="InterPro" id="IPR011074">
    <property type="entry name" value="CRAL/TRIO_N_dom"/>
</dbReference>
<dbReference type="OrthoDB" id="43460at2759"/>
<protein>
    <recommendedName>
        <fullName evidence="1">CRAL-TRIO domain-containing protein</fullName>
    </recommendedName>
</protein>
<dbReference type="SMART" id="SM01100">
    <property type="entry name" value="CRAL_TRIO_N"/>
    <property type="match status" value="1"/>
</dbReference>
<dbReference type="GO" id="GO:0008526">
    <property type="term" value="F:phosphatidylinositol transfer activity"/>
    <property type="evidence" value="ECO:0007669"/>
    <property type="project" value="EnsemblFungi"/>
</dbReference>
<dbReference type="GeneID" id="5543685"/>
<organism evidence="3">
    <name type="scientific">Vanderwaltozyma polyspora (strain ATCC 22028 / DSM 70294 / BCRC 21397 / CBS 2163 / NBRC 10782 / NRRL Y-8283 / UCD 57-17)</name>
    <name type="common">Kluyveromyces polysporus</name>
    <dbReference type="NCBI Taxonomy" id="436907"/>
    <lineage>
        <taxon>Eukaryota</taxon>
        <taxon>Fungi</taxon>
        <taxon>Dikarya</taxon>
        <taxon>Ascomycota</taxon>
        <taxon>Saccharomycotina</taxon>
        <taxon>Saccharomycetes</taxon>
        <taxon>Saccharomycetales</taxon>
        <taxon>Saccharomycetaceae</taxon>
        <taxon>Vanderwaltozyma</taxon>
    </lineage>
</organism>
<dbReference type="Gene3D" id="3.40.525.10">
    <property type="entry name" value="CRAL-TRIO lipid binding domain"/>
    <property type="match status" value="1"/>
</dbReference>
<dbReference type="InterPro" id="IPR036865">
    <property type="entry name" value="CRAL-TRIO_dom_sf"/>
</dbReference>
<dbReference type="SUPFAM" id="SSF46938">
    <property type="entry name" value="CRAL/TRIO N-terminal domain"/>
    <property type="match status" value="1"/>
</dbReference>
<reference evidence="2 3" key="1">
    <citation type="journal article" date="2007" name="Proc. Natl. Acad. Sci. U.S.A.">
        <title>Independent sorting-out of thousands of duplicated gene pairs in two yeast species descended from a whole-genome duplication.</title>
        <authorList>
            <person name="Scannell D.R."/>
            <person name="Frank A.C."/>
            <person name="Conant G.C."/>
            <person name="Byrne K.P."/>
            <person name="Woolfit M."/>
            <person name="Wolfe K.H."/>
        </authorList>
    </citation>
    <scope>NUCLEOTIDE SEQUENCE [LARGE SCALE GENOMIC DNA]</scope>
    <source>
        <strain evidence="3">ATCC 22028 / DSM 70294 / BCRC 21397 / CBS 2163 / NBRC 10782 / NRRL Y-8283 / UCD 57-17</strain>
    </source>
</reference>
<keyword evidence="3" id="KW-1185">Reference proteome</keyword>
<dbReference type="GO" id="GO:0005829">
    <property type="term" value="C:cytosol"/>
    <property type="evidence" value="ECO:0007669"/>
    <property type="project" value="EnsemblFungi"/>
</dbReference>
<dbReference type="KEGG" id="vpo:Kpol_483p8"/>
<dbReference type="FunCoup" id="A7TQ60">
    <property type="interactions" value="215"/>
</dbReference>
<dbReference type="InterPro" id="IPR052432">
    <property type="entry name" value="PITP/CRAL-TRIO"/>
</dbReference>
<dbReference type="STRING" id="436907.A7TQ60"/>
<proteinExistence type="predicted"/>
<dbReference type="InterPro" id="IPR036273">
    <property type="entry name" value="CRAL/TRIO_N_dom_sf"/>
</dbReference>
<sequence length="408" mass="47436">MTASSGESNKVLDTTQELYLKHVWASLLKFWGNEVDDSQVVSLIAKNRSSDSKTDSKKSTSFFGGWGGGSSSAKNDDKHEVAHNPFTKYHLEKKESECLFWNLLNTESPDSFILRFLRARKWHEGKALSMLVRSLHWRVHDANTVEIINHGECYAYKHKKEGLIKNLEMQKVVHSGYDLKGRPILMVRVKLHYSKDQSEEELEYYALLIIEQTRLFMKEPNRAATILFDMTDFSMSNMDYTPVKFLIKIFEAHYPEYLGNLIIHNAPWLFSPIWNVVKTWLDPVVASKVKFTYNVKDLSKYMSNDQIPQHLNGTNDLKLNEYIPIDGSADTKLKDKETFKAIMDERDKIIHDLYHLTVDWIQTTDTLESKSINEKRKECMARLSDNYSTLDPYIRSRCEYDLTGILHI</sequence>
<gene>
    <name evidence="2" type="ORF">Kpol_483p8</name>
</gene>
<name>A7TQ60_VANPO</name>
<dbReference type="CDD" id="cd00170">
    <property type="entry name" value="SEC14"/>
    <property type="match status" value="1"/>
</dbReference>
<dbReference type="PANTHER" id="PTHR46590:SF1">
    <property type="entry name" value="PHOSPHATIDYLINOSITOL TRANSFER PROTEIN CSR1"/>
    <property type="match status" value="1"/>
</dbReference>
<dbReference type="EMBL" id="DS480453">
    <property type="protein sequence ID" value="EDO15589.1"/>
    <property type="molecule type" value="Genomic_DNA"/>
</dbReference>
<dbReference type="Proteomes" id="UP000000267">
    <property type="component" value="Unassembled WGS sequence"/>
</dbReference>
<dbReference type="GO" id="GO:0005768">
    <property type="term" value="C:endosome"/>
    <property type="evidence" value="ECO:0007669"/>
    <property type="project" value="EnsemblFungi"/>
</dbReference>
<dbReference type="HOGENOM" id="CLU_016665_2_0_1"/>
<dbReference type="GO" id="GO:0005811">
    <property type="term" value="C:lipid droplet"/>
    <property type="evidence" value="ECO:0007669"/>
    <property type="project" value="EnsemblFungi"/>
</dbReference>
<accession>A7TQ60</accession>
<evidence type="ECO:0000313" key="2">
    <source>
        <dbReference type="EMBL" id="EDO15589.1"/>
    </source>
</evidence>
<dbReference type="GO" id="GO:1901352">
    <property type="term" value="P:negative regulation of phosphatidylglycerol biosynthetic process"/>
    <property type="evidence" value="ECO:0007669"/>
    <property type="project" value="EnsemblFungi"/>
</dbReference>
<dbReference type="AlphaFoldDB" id="A7TQ60"/>
<dbReference type="PhylomeDB" id="A7TQ60"/>
<evidence type="ECO:0000259" key="1">
    <source>
        <dbReference type="PROSITE" id="PS50191"/>
    </source>
</evidence>
<dbReference type="OMA" id="WRLIKGW"/>
<dbReference type="RefSeq" id="XP_001643447.1">
    <property type="nucleotide sequence ID" value="XM_001643397.1"/>
</dbReference>
<dbReference type="SMART" id="SM00516">
    <property type="entry name" value="SEC14"/>
    <property type="match status" value="1"/>
</dbReference>
<evidence type="ECO:0000313" key="3">
    <source>
        <dbReference type="Proteomes" id="UP000000267"/>
    </source>
</evidence>
<dbReference type="eggNOG" id="KOG1470">
    <property type="taxonomic scope" value="Eukaryota"/>
</dbReference>
<dbReference type="GO" id="GO:0043001">
    <property type="term" value="P:Golgi to plasma membrane protein transport"/>
    <property type="evidence" value="ECO:0007669"/>
    <property type="project" value="EnsemblFungi"/>
</dbReference>
<dbReference type="PANTHER" id="PTHR46590">
    <property type="entry name" value="PHOSPHATIDYLINOSITOL TRANSFER PROTEIN CSR1-RELATED"/>
    <property type="match status" value="1"/>
</dbReference>
<dbReference type="InParanoid" id="A7TQ60"/>
<dbReference type="GO" id="GO:2001247">
    <property type="term" value="P:positive regulation of phosphatidylcholine biosynthetic process"/>
    <property type="evidence" value="ECO:0007669"/>
    <property type="project" value="EnsemblFungi"/>
</dbReference>